<dbReference type="EMBL" id="CP097502">
    <property type="protein sequence ID" value="URD73425.1"/>
    <property type="molecule type" value="Genomic_DNA"/>
</dbReference>
<reference evidence="2" key="1">
    <citation type="submission" date="2022-05" db="EMBL/GenBank/DDBJ databases">
        <title>The Musa troglodytarum L. genome provides insights into the mechanism of non-climacteric behaviour and enrichment of carotenoids.</title>
        <authorList>
            <person name="Wang J."/>
        </authorList>
    </citation>
    <scope>NUCLEOTIDE SEQUENCE</scope>
    <source>
        <tissue evidence="2">Leaf</tissue>
    </source>
</reference>
<keyword evidence="1" id="KW-0732">Signal</keyword>
<organism evidence="2 3">
    <name type="scientific">Musa troglodytarum</name>
    <name type="common">fe'i banana</name>
    <dbReference type="NCBI Taxonomy" id="320322"/>
    <lineage>
        <taxon>Eukaryota</taxon>
        <taxon>Viridiplantae</taxon>
        <taxon>Streptophyta</taxon>
        <taxon>Embryophyta</taxon>
        <taxon>Tracheophyta</taxon>
        <taxon>Spermatophyta</taxon>
        <taxon>Magnoliopsida</taxon>
        <taxon>Liliopsida</taxon>
        <taxon>Zingiberales</taxon>
        <taxon>Musaceae</taxon>
        <taxon>Musa</taxon>
    </lineage>
</organism>
<sequence>MPLQELRINHFQALAYFLCILLGIATGATEAEMDVAQEAPSTVPYETCRPGPVPLSSLPMMPTPTLGVIRSDPTELHPSVRWLFSHASASTTFPPYHTL</sequence>
<feature type="signal peptide" evidence="1">
    <location>
        <begin position="1"/>
        <end position="31"/>
    </location>
</feature>
<accession>A0A9E7J9Y1</accession>
<proteinExistence type="predicted"/>
<evidence type="ECO:0000313" key="3">
    <source>
        <dbReference type="Proteomes" id="UP001055439"/>
    </source>
</evidence>
<evidence type="ECO:0000256" key="1">
    <source>
        <dbReference type="SAM" id="SignalP"/>
    </source>
</evidence>
<name>A0A9E7J9Y1_9LILI</name>
<dbReference type="AlphaFoldDB" id="A0A9E7J9Y1"/>
<evidence type="ECO:0000313" key="2">
    <source>
        <dbReference type="EMBL" id="URD73425.1"/>
    </source>
</evidence>
<dbReference type="Proteomes" id="UP001055439">
    <property type="component" value="Chromosome 1"/>
</dbReference>
<protein>
    <submittedName>
        <fullName evidence="2">Uncharacterized protein</fullName>
    </submittedName>
</protein>
<feature type="chain" id="PRO_5039199676" evidence="1">
    <location>
        <begin position="32"/>
        <end position="99"/>
    </location>
</feature>
<gene>
    <name evidence="2" type="ORF">MUK42_37097</name>
</gene>
<keyword evidence="3" id="KW-1185">Reference proteome</keyword>